<evidence type="ECO:0000256" key="6">
    <source>
        <dbReference type="ARBA" id="ARBA00022692"/>
    </source>
</evidence>
<evidence type="ECO:0000256" key="8">
    <source>
        <dbReference type="ARBA" id="ARBA00022989"/>
    </source>
</evidence>
<dbReference type="InterPro" id="IPR017972">
    <property type="entry name" value="Cyt_P450_CS"/>
</dbReference>
<dbReference type="GO" id="GO:0020037">
    <property type="term" value="F:heme binding"/>
    <property type="evidence" value="ECO:0007669"/>
    <property type="project" value="InterPro"/>
</dbReference>
<dbReference type="AlphaFoldDB" id="K5UPH9"/>
<dbReference type="PRINTS" id="PR00385">
    <property type="entry name" value="P450"/>
</dbReference>
<keyword evidence="6" id="KW-0812">Transmembrane</keyword>
<evidence type="ECO:0000256" key="7">
    <source>
        <dbReference type="ARBA" id="ARBA00022723"/>
    </source>
</evidence>
<keyword evidence="12" id="KW-0472">Membrane</keyword>
<dbReference type="PRINTS" id="PR00463">
    <property type="entry name" value="EP450I"/>
</dbReference>
<keyword evidence="16" id="KW-1185">Reference proteome</keyword>
<dbReference type="PANTHER" id="PTHR46300:SF2">
    <property type="entry name" value="CYTOCHROME P450 MONOOXYGENASE ALNH-RELATED"/>
    <property type="match status" value="1"/>
</dbReference>
<accession>K5UPH9</accession>
<dbReference type="PROSITE" id="PS00086">
    <property type="entry name" value="CYTOCHROME_P450"/>
    <property type="match status" value="1"/>
</dbReference>
<keyword evidence="10 13" id="KW-0408">Iron</keyword>
<dbReference type="GO" id="GO:0005506">
    <property type="term" value="F:iron ion binding"/>
    <property type="evidence" value="ECO:0007669"/>
    <property type="project" value="InterPro"/>
</dbReference>
<comment type="pathway">
    <text evidence="3">Secondary metabolite biosynthesis.</text>
</comment>
<dbReference type="InterPro" id="IPR002401">
    <property type="entry name" value="Cyt_P450_E_grp-I"/>
</dbReference>
<evidence type="ECO:0000256" key="11">
    <source>
        <dbReference type="ARBA" id="ARBA00023033"/>
    </source>
</evidence>
<evidence type="ECO:0000256" key="14">
    <source>
        <dbReference type="RuleBase" id="RU000461"/>
    </source>
</evidence>
<dbReference type="Pfam" id="PF00067">
    <property type="entry name" value="p450"/>
    <property type="match status" value="1"/>
</dbReference>
<evidence type="ECO:0000256" key="12">
    <source>
        <dbReference type="ARBA" id="ARBA00023136"/>
    </source>
</evidence>
<dbReference type="PANTHER" id="PTHR46300">
    <property type="entry name" value="P450, PUTATIVE (EUROFUNG)-RELATED-RELATED"/>
    <property type="match status" value="1"/>
</dbReference>
<protein>
    <recommendedName>
        <fullName evidence="17">Cytochrome P450</fullName>
    </recommendedName>
</protein>
<keyword evidence="9 14" id="KW-0560">Oxidoreductase</keyword>
<evidence type="ECO:0000256" key="4">
    <source>
        <dbReference type="ARBA" id="ARBA00010617"/>
    </source>
</evidence>
<evidence type="ECO:0000313" key="15">
    <source>
        <dbReference type="EMBL" id="EKM51686.1"/>
    </source>
</evidence>
<dbReference type="HOGENOM" id="CLU_001570_20_0_1"/>
<evidence type="ECO:0000256" key="2">
    <source>
        <dbReference type="ARBA" id="ARBA00004370"/>
    </source>
</evidence>
<dbReference type="GO" id="GO:0004497">
    <property type="term" value="F:monooxygenase activity"/>
    <property type="evidence" value="ECO:0007669"/>
    <property type="project" value="UniProtKB-KW"/>
</dbReference>
<sequence>TTSTLLTFVLAMSMHPELQKRAQEELDGIVGQDRLPEMEDQDALPFITAIMKECLRWRPVLPLGVAHQSLADDEYKGFYIPAGSVIIGNTWAILHDAERYPDPDTFNPYRFVDREGRLQKDAFDPMEAFGYGRRMCPGRYFALDFMWLAMANILAVFSIQKPVDELGNVIEPSGVYTTGLFRYTRCFCLCIHTDNPVVFLPLSEPPSSCEETVTSLHNAMEK</sequence>
<dbReference type="STRING" id="650164.K5UPH9"/>
<dbReference type="GO" id="GO:0016705">
    <property type="term" value="F:oxidoreductase activity, acting on paired donors, with incorporation or reduction of molecular oxygen"/>
    <property type="evidence" value="ECO:0007669"/>
    <property type="project" value="InterPro"/>
</dbReference>
<comment type="cofactor">
    <cofactor evidence="1 13">
        <name>heme</name>
        <dbReference type="ChEBI" id="CHEBI:30413"/>
    </cofactor>
</comment>
<keyword evidence="7 13" id="KW-0479">Metal-binding</keyword>
<keyword evidence="11 14" id="KW-0503">Monooxygenase</keyword>
<dbReference type="GeneID" id="18907216"/>
<evidence type="ECO:0000313" key="16">
    <source>
        <dbReference type="Proteomes" id="UP000008370"/>
    </source>
</evidence>
<dbReference type="InterPro" id="IPR001128">
    <property type="entry name" value="Cyt_P450"/>
</dbReference>
<gene>
    <name evidence="15" type="ORF">PHACADRAFT_102181</name>
</gene>
<evidence type="ECO:0000256" key="10">
    <source>
        <dbReference type="ARBA" id="ARBA00023004"/>
    </source>
</evidence>
<evidence type="ECO:0000256" key="13">
    <source>
        <dbReference type="PIRSR" id="PIRSR602401-1"/>
    </source>
</evidence>
<evidence type="ECO:0000256" key="3">
    <source>
        <dbReference type="ARBA" id="ARBA00005179"/>
    </source>
</evidence>
<dbReference type="RefSeq" id="XP_007399493.1">
    <property type="nucleotide sequence ID" value="XM_007399431.1"/>
</dbReference>
<proteinExistence type="inferred from homology"/>
<feature type="non-terminal residue" evidence="15">
    <location>
        <position position="222"/>
    </location>
</feature>
<dbReference type="Proteomes" id="UP000008370">
    <property type="component" value="Unassembled WGS sequence"/>
</dbReference>
<feature type="binding site" description="axial binding residue" evidence="13">
    <location>
        <position position="136"/>
    </location>
    <ligand>
        <name>heme</name>
        <dbReference type="ChEBI" id="CHEBI:30413"/>
    </ligand>
    <ligandPart>
        <name>Fe</name>
        <dbReference type="ChEBI" id="CHEBI:18248"/>
    </ligandPart>
</feature>
<dbReference type="InParanoid" id="K5UPH9"/>
<evidence type="ECO:0008006" key="17">
    <source>
        <dbReference type="Google" id="ProtNLM"/>
    </source>
</evidence>
<dbReference type="InterPro" id="IPR050364">
    <property type="entry name" value="Cytochrome_P450_fung"/>
</dbReference>
<dbReference type="OrthoDB" id="3255500at2759"/>
<evidence type="ECO:0000256" key="5">
    <source>
        <dbReference type="ARBA" id="ARBA00022617"/>
    </source>
</evidence>
<dbReference type="Gene3D" id="1.10.630.10">
    <property type="entry name" value="Cytochrome P450"/>
    <property type="match status" value="1"/>
</dbReference>
<dbReference type="EMBL" id="JH930476">
    <property type="protein sequence ID" value="EKM51686.1"/>
    <property type="molecule type" value="Genomic_DNA"/>
</dbReference>
<dbReference type="SUPFAM" id="SSF48264">
    <property type="entry name" value="Cytochrome P450"/>
    <property type="match status" value="1"/>
</dbReference>
<name>K5UPH9_PHACS</name>
<dbReference type="InterPro" id="IPR036396">
    <property type="entry name" value="Cyt_P450_sf"/>
</dbReference>
<reference evidence="15 16" key="1">
    <citation type="journal article" date="2012" name="BMC Genomics">
        <title>Comparative genomics of the white-rot fungi, Phanerochaete carnosa and P. chrysosporium, to elucidate the genetic basis of the distinct wood types they colonize.</title>
        <authorList>
            <person name="Suzuki H."/>
            <person name="MacDonald J."/>
            <person name="Syed K."/>
            <person name="Salamov A."/>
            <person name="Hori C."/>
            <person name="Aerts A."/>
            <person name="Henrissat B."/>
            <person name="Wiebenga A."/>
            <person name="vanKuyk P.A."/>
            <person name="Barry K."/>
            <person name="Lindquist E."/>
            <person name="LaButti K."/>
            <person name="Lapidus A."/>
            <person name="Lucas S."/>
            <person name="Coutinho P."/>
            <person name="Gong Y."/>
            <person name="Samejima M."/>
            <person name="Mahadevan R."/>
            <person name="Abou-Zaid M."/>
            <person name="de Vries R.P."/>
            <person name="Igarashi K."/>
            <person name="Yadav J.S."/>
            <person name="Grigoriev I.V."/>
            <person name="Master E.R."/>
        </authorList>
    </citation>
    <scope>NUCLEOTIDE SEQUENCE [LARGE SCALE GENOMIC DNA]</scope>
    <source>
        <strain evidence="15 16">HHB-10118-sp</strain>
    </source>
</reference>
<dbReference type="GO" id="GO:0016020">
    <property type="term" value="C:membrane"/>
    <property type="evidence" value="ECO:0007669"/>
    <property type="project" value="UniProtKB-SubCell"/>
</dbReference>
<keyword evidence="5 13" id="KW-0349">Heme</keyword>
<evidence type="ECO:0000256" key="9">
    <source>
        <dbReference type="ARBA" id="ARBA00023002"/>
    </source>
</evidence>
<organism evidence="15 16">
    <name type="scientific">Phanerochaete carnosa (strain HHB-10118-sp)</name>
    <name type="common">White-rot fungus</name>
    <name type="synonym">Peniophora carnosa</name>
    <dbReference type="NCBI Taxonomy" id="650164"/>
    <lineage>
        <taxon>Eukaryota</taxon>
        <taxon>Fungi</taxon>
        <taxon>Dikarya</taxon>
        <taxon>Basidiomycota</taxon>
        <taxon>Agaricomycotina</taxon>
        <taxon>Agaricomycetes</taxon>
        <taxon>Polyporales</taxon>
        <taxon>Phanerochaetaceae</taxon>
        <taxon>Phanerochaete</taxon>
    </lineage>
</organism>
<keyword evidence="8" id="KW-1133">Transmembrane helix</keyword>
<comment type="similarity">
    <text evidence="4 14">Belongs to the cytochrome P450 family.</text>
</comment>
<evidence type="ECO:0000256" key="1">
    <source>
        <dbReference type="ARBA" id="ARBA00001971"/>
    </source>
</evidence>
<dbReference type="KEGG" id="pco:PHACADRAFT_102181"/>
<comment type="subcellular location">
    <subcellularLocation>
        <location evidence="2">Membrane</location>
    </subcellularLocation>
</comment>